<evidence type="ECO:0000259" key="1">
    <source>
        <dbReference type="Pfam" id="PF03161"/>
    </source>
</evidence>
<dbReference type="SUPFAM" id="SSF55608">
    <property type="entry name" value="Homing endonucleases"/>
    <property type="match status" value="2"/>
</dbReference>
<organism evidence="2 3">
    <name type="scientific">Sporosarcina ureae</name>
    <dbReference type="NCBI Taxonomy" id="1571"/>
    <lineage>
        <taxon>Bacteria</taxon>
        <taxon>Bacillati</taxon>
        <taxon>Bacillota</taxon>
        <taxon>Bacilli</taxon>
        <taxon>Bacillales</taxon>
        <taxon>Caryophanaceae</taxon>
        <taxon>Sporosarcina</taxon>
    </lineage>
</organism>
<dbReference type="Pfam" id="PF03161">
    <property type="entry name" value="LAGLIDADG_2"/>
    <property type="match status" value="2"/>
</dbReference>
<dbReference type="Proteomes" id="UP000192486">
    <property type="component" value="Chromosome"/>
</dbReference>
<proteinExistence type="predicted"/>
<dbReference type="RefSeq" id="WP_051210423.1">
    <property type="nucleotide sequence ID" value="NZ_CP015108.1"/>
</dbReference>
<name>A0ABN4YSQ3_SPOUR</name>
<dbReference type="EMBL" id="CP015108">
    <property type="protein sequence ID" value="ARF15078.1"/>
    <property type="molecule type" value="Genomic_DNA"/>
</dbReference>
<feature type="domain" description="Homing endonuclease LAGLIDADG" evidence="1">
    <location>
        <begin position="57"/>
        <end position="210"/>
    </location>
</feature>
<dbReference type="InterPro" id="IPR027434">
    <property type="entry name" value="Homing_endonucl"/>
</dbReference>
<keyword evidence="3" id="KW-1185">Reference proteome</keyword>
<dbReference type="InterPro" id="IPR004860">
    <property type="entry name" value="LAGLIDADG_dom"/>
</dbReference>
<sequence>MTIGKLIYSTNSRSYSFLLEDGKAAKEQYTANCKNSDLKINSLPSSNVKLNSLLCALLLSSGRIMSSATNHKYFRFTFHTKHSEWAHSCHRQLQSYVPDFLIEKEQTTDSRSKFGFTERVVIESAPCANAEALYCDWYRNGSKGMPLQFVEQHMNTQTLAWWYQECGHLKVKENGTLEKLILSTEHWTEDELPLLQYALNINFNFLFAIDGQRRLILYDQLQIKYFIGMVAPWIHPMFSYKIKNVEVRKPVAKRTTIRLPNQISIPSPTEEINQMIQQYASSIKVTTENFQRFNYARQEDNESKRYQVSLTEENRDFLCSVQASTGLTLGEIVQECFHRQNCISPRPLNTLNDLSTTQQNIMLGSIIGDGMLTHIQTKFKGIRSNYSEHFSIQQKDYRAWKVMKLEPYLSFTLKGNTISSRVDNLWSALEADFYGGTKKGKSRVKILPKNRLFNLNDLHSIATVYMDDGSLMLTTRVNDNNKKIYITPHIALYLQNFTYEELKCFIVQIKSLTLAEFTLTKRPDGNGYYLRTNRTADTLLFLQDIQPVTITCPAMSYKTNWQYRFYMETQKWLHKYPEYELITSSRERMRPYTLKEIATLIDMKQKGSTIQQIADQLERSYWSIVHKTKELQD</sequence>
<feature type="domain" description="Homing endonuclease LAGLIDADG" evidence="1">
    <location>
        <begin position="360"/>
        <end position="511"/>
    </location>
</feature>
<evidence type="ECO:0000313" key="3">
    <source>
        <dbReference type="Proteomes" id="UP000192486"/>
    </source>
</evidence>
<protein>
    <recommendedName>
        <fullName evidence="1">Homing endonuclease LAGLIDADG domain-containing protein</fullName>
    </recommendedName>
</protein>
<dbReference type="Gene3D" id="3.10.28.10">
    <property type="entry name" value="Homing endonucleases"/>
    <property type="match status" value="3"/>
</dbReference>
<evidence type="ECO:0000313" key="2">
    <source>
        <dbReference type="EMBL" id="ARF15078.1"/>
    </source>
</evidence>
<gene>
    <name evidence="2" type="ORF">SporoS204_13515</name>
</gene>
<reference evidence="2 3" key="1">
    <citation type="submission" date="2016-04" db="EMBL/GenBank/DDBJ databases">
        <title>Comparative Genomics and Epigenetics of Sporosarcina ureae.</title>
        <authorList>
            <person name="Oliver A.S."/>
            <person name="Cooper K.K."/>
        </authorList>
    </citation>
    <scope>NUCLEOTIDE SEQUENCE [LARGE SCALE GENOMIC DNA]</scope>
    <source>
        <strain evidence="2 3">S204</strain>
    </source>
</reference>
<accession>A0ABN4YSQ3</accession>